<dbReference type="AlphaFoldDB" id="A0A846MF26"/>
<sequence length="40" mass="4774">MIIKASEWLQMSDRQKFYLLAGISFVQQQQKKRVLSKFVV</sequence>
<proteinExistence type="predicted"/>
<dbReference type="Proteomes" id="UP000532769">
    <property type="component" value="Unassembled WGS sequence"/>
</dbReference>
<dbReference type="RefSeq" id="WP_279587940.1">
    <property type="nucleotide sequence ID" value="NZ_JAASRS010000001.1"/>
</dbReference>
<evidence type="ECO:0000313" key="1">
    <source>
        <dbReference type="EMBL" id="NIK15282.1"/>
    </source>
</evidence>
<name>A0A846MF26_9BACL</name>
<keyword evidence="2" id="KW-1185">Reference proteome</keyword>
<organism evidence="1 2">
    <name type="scientific">Saccharococcus thermophilus</name>
    <dbReference type="NCBI Taxonomy" id="29396"/>
    <lineage>
        <taxon>Bacteria</taxon>
        <taxon>Bacillati</taxon>
        <taxon>Bacillota</taxon>
        <taxon>Bacilli</taxon>
        <taxon>Bacillales</taxon>
        <taxon>Anoxybacillaceae</taxon>
        <taxon>Saccharococcus</taxon>
    </lineage>
</organism>
<reference evidence="1 2" key="1">
    <citation type="submission" date="2020-03" db="EMBL/GenBank/DDBJ databases">
        <title>Genomic Encyclopedia of Archaeal and Bacterial Type Strains, Phase II (KMG-II): from individual species to whole genera.</title>
        <authorList>
            <person name="Goeker M."/>
        </authorList>
    </citation>
    <scope>NUCLEOTIDE SEQUENCE [LARGE SCALE GENOMIC DNA]</scope>
    <source>
        <strain evidence="1 2">DSM 4749</strain>
    </source>
</reference>
<evidence type="ECO:0000313" key="2">
    <source>
        <dbReference type="Proteomes" id="UP000532769"/>
    </source>
</evidence>
<gene>
    <name evidence="1" type="ORF">BDD39_001792</name>
</gene>
<accession>A0A846MF26</accession>
<dbReference type="EMBL" id="JAASRS010000001">
    <property type="protein sequence ID" value="NIK15282.1"/>
    <property type="molecule type" value="Genomic_DNA"/>
</dbReference>
<protein>
    <submittedName>
        <fullName evidence="1">Uncharacterized protein</fullName>
    </submittedName>
</protein>
<comment type="caution">
    <text evidence="1">The sequence shown here is derived from an EMBL/GenBank/DDBJ whole genome shotgun (WGS) entry which is preliminary data.</text>
</comment>